<name>A0A7S2RX88_9STRA</name>
<feature type="transmembrane region" description="Helical" evidence="1">
    <location>
        <begin position="533"/>
        <end position="554"/>
    </location>
</feature>
<organism evidence="2">
    <name type="scientific">Eucampia antarctica</name>
    <dbReference type="NCBI Taxonomy" id="49252"/>
    <lineage>
        <taxon>Eukaryota</taxon>
        <taxon>Sar</taxon>
        <taxon>Stramenopiles</taxon>
        <taxon>Ochrophyta</taxon>
        <taxon>Bacillariophyta</taxon>
        <taxon>Mediophyceae</taxon>
        <taxon>Biddulphiophycidae</taxon>
        <taxon>Hemiaulales</taxon>
        <taxon>Hemiaulaceae</taxon>
        <taxon>Eucampia</taxon>
    </lineage>
</organism>
<keyword evidence="1" id="KW-0472">Membrane</keyword>
<dbReference type="Gene3D" id="1.25.40.20">
    <property type="entry name" value="Ankyrin repeat-containing domain"/>
    <property type="match status" value="1"/>
</dbReference>
<feature type="transmembrane region" description="Helical" evidence="1">
    <location>
        <begin position="326"/>
        <end position="347"/>
    </location>
</feature>
<evidence type="ECO:0000313" key="2">
    <source>
        <dbReference type="EMBL" id="CAD9683381.1"/>
    </source>
</evidence>
<feature type="transmembrane region" description="Helical" evidence="1">
    <location>
        <begin position="406"/>
        <end position="424"/>
    </location>
</feature>
<proteinExistence type="predicted"/>
<keyword evidence="1" id="KW-1133">Transmembrane helix</keyword>
<evidence type="ECO:0000256" key="1">
    <source>
        <dbReference type="SAM" id="Phobius"/>
    </source>
</evidence>
<feature type="transmembrane region" description="Helical" evidence="1">
    <location>
        <begin position="645"/>
        <end position="666"/>
    </location>
</feature>
<sequence>MMSINEIETFKEQILQLCNDGIANELTIREVLELRTAMKRFHRGESLHSEFVDDITSIFTPYPHLLRRFPMFVSQNNDQTQDLERLSAAGNPYETPRAAILLEKDPNFDTRIREKSANISTSCYTSNLHGACSFNPEVKVIEKILISNPDAIVERNVQGQLPLHTACINGASFEVIIALAEAYPRAVSVADNDGRFPLHHYLTIFSYTSWMDSTPTTDMDAYTSKKLVDLSPEVINLLGTTDLIMKADKYGCNPLSCFAFECFLIEDDDEEAYFKAKEILYTLLDFHPPLSAQLFKTIRSFPYSLVSYAANHRNIKEKLNEASIEFLFLATIMLDLIIRMIIIGVIVSMPDRTIKHEGLHYERSTTFRLGVMYIGSGYLFLRLIARLWSFKEVGSIIDWTKSGWHWISFTEAVVVLFTVILFSADTEPNVRSYLGIVSSMAVGLQCFSLLFVMRPANQHFVMFWSGLLNFLNSLAPFVVTTLIVSLAFISMLYHLHAYYGDDDKRIDSVGEDTAQLFSTSEMEFQDFPFAIKFVYICFGVYFILVQFNILIAIVQKAYQESHSMGRMQFWTERLYYESELEILFSSCSRFRFERMLDGDSLDRKWKDFTEFVFHWNKHKLRKAKSQGYKYSISKNSKTLRRIKRCLCLLFLFVWILAGFFTFGWLWPPKIRKYLLFGVIDCKSEAEAKRIHDSKCALSEQIRSIGRIPKIEVNKKKLNTESLQMMSERLKNMANSLKEFESMVQRDNSIKNEIFALPVQS</sequence>
<feature type="transmembrane region" description="Helical" evidence="1">
    <location>
        <begin position="430"/>
        <end position="453"/>
    </location>
</feature>
<dbReference type="InterPro" id="IPR036770">
    <property type="entry name" value="Ankyrin_rpt-contain_sf"/>
</dbReference>
<feature type="transmembrane region" description="Helical" evidence="1">
    <location>
        <begin position="474"/>
        <end position="495"/>
    </location>
</feature>
<feature type="transmembrane region" description="Helical" evidence="1">
    <location>
        <begin position="367"/>
        <end position="385"/>
    </location>
</feature>
<reference evidence="2" key="1">
    <citation type="submission" date="2021-01" db="EMBL/GenBank/DDBJ databases">
        <authorList>
            <person name="Corre E."/>
            <person name="Pelletier E."/>
            <person name="Niang G."/>
            <person name="Scheremetjew M."/>
            <person name="Finn R."/>
            <person name="Kale V."/>
            <person name="Holt S."/>
            <person name="Cochrane G."/>
            <person name="Meng A."/>
            <person name="Brown T."/>
            <person name="Cohen L."/>
        </authorList>
    </citation>
    <scope>NUCLEOTIDE SEQUENCE</scope>
    <source>
        <strain evidence="2">CCMP1452</strain>
    </source>
</reference>
<dbReference type="AlphaFoldDB" id="A0A7S2RX88"/>
<dbReference type="SUPFAM" id="SSF48403">
    <property type="entry name" value="Ankyrin repeat"/>
    <property type="match status" value="1"/>
</dbReference>
<accession>A0A7S2RX88</accession>
<dbReference type="EMBL" id="HBHI01020139">
    <property type="protein sequence ID" value="CAD9683381.1"/>
    <property type="molecule type" value="Transcribed_RNA"/>
</dbReference>
<protein>
    <recommendedName>
        <fullName evidence="3">Ion transport domain-containing protein</fullName>
    </recommendedName>
</protein>
<evidence type="ECO:0008006" key="3">
    <source>
        <dbReference type="Google" id="ProtNLM"/>
    </source>
</evidence>
<keyword evidence="1" id="KW-0812">Transmembrane</keyword>
<gene>
    <name evidence="2" type="ORF">EANT1437_LOCUS10303</name>
</gene>